<proteinExistence type="predicted"/>
<dbReference type="STRING" id="76595.SAMN05660313_01576"/>
<organism evidence="1 2">
    <name type="scientific">Cellulophaga fucicola</name>
    <dbReference type="NCBI Taxonomy" id="76595"/>
    <lineage>
        <taxon>Bacteria</taxon>
        <taxon>Pseudomonadati</taxon>
        <taxon>Bacteroidota</taxon>
        <taxon>Flavobacteriia</taxon>
        <taxon>Flavobacteriales</taxon>
        <taxon>Flavobacteriaceae</taxon>
        <taxon>Cellulophaga</taxon>
    </lineage>
</organism>
<dbReference type="AlphaFoldDB" id="A0A1K1P3F6"/>
<name>A0A1K1P3F6_9FLAO</name>
<protein>
    <submittedName>
        <fullName evidence="1">Uncharacterized protein</fullName>
    </submittedName>
</protein>
<dbReference type="RefSeq" id="WP_139254297.1">
    <property type="nucleotide sequence ID" value="NZ_FPIY01000002.1"/>
</dbReference>
<evidence type="ECO:0000313" key="2">
    <source>
        <dbReference type="Proteomes" id="UP000183257"/>
    </source>
</evidence>
<sequence>MNSAGLKTTTGNSSKEISDKNSFFVINIFGAKLYEKPSLGSKLITRITVGERIVAEKIVETKQSIHIGEGLQLQGDFIKVKNQFYSGFIHSSDLTTFRPQLESIYDDIMIPNFKGKIIHKTTDKRIEKFNNKPFEIIEDITIYNHIIHTYTDFNDCFENTYLYKYMTLHEVYHQLPVHDPKIDITLKGNFILMPEFIEKKDNKYIFKGIGITRSIAIIENQDGLLLIALLDCP</sequence>
<gene>
    <name evidence="1" type="ORF">SAMN05660313_01576</name>
</gene>
<dbReference type="OrthoDB" id="1422830at2"/>
<dbReference type="Proteomes" id="UP000183257">
    <property type="component" value="Unassembled WGS sequence"/>
</dbReference>
<dbReference type="EMBL" id="FPIY01000002">
    <property type="protein sequence ID" value="SFW42003.1"/>
    <property type="molecule type" value="Genomic_DNA"/>
</dbReference>
<reference evidence="2" key="1">
    <citation type="submission" date="2016-11" db="EMBL/GenBank/DDBJ databases">
        <authorList>
            <person name="Varghese N."/>
            <person name="Submissions S."/>
        </authorList>
    </citation>
    <scope>NUCLEOTIDE SEQUENCE [LARGE SCALE GENOMIC DNA]</scope>
    <source>
        <strain evidence="2">DSM 24786</strain>
    </source>
</reference>
<evidence type="ECO:0000313" key="1">
    <source>
        <dbReference type="EMBL" id="SFW42003.1"/>
    </source>
</evidence>
<accession>A0A1K1P3F6</accession>
<keyword evidence="2" id="KW-1185">Reference proteome</keyword>